<evidence type="ECO:0000313" key="1">
    <source>
        <dbReference type="EMBL" id="MPC50982.1"/>
    </source>
</evidence>
<comment type="caution">
    <text evidence="1">The sequence shown here is derived from an EMBL/GenBank/DDBJ whole genome shotgun (WGS) entry which is preliminary data.</text>
</comment>
<proteinExistence type="predicted"/>
<dbReference type="EMBL" id="VSRR010009858">
    <property type="protein sequence ID" value="MPC50982.1"/>
    <property type="molecule type" value="Genomic_DNA"/>
</dbReference>
<protein>
    <submittedName>
        <fullName evidence="1">Uncharacterized protein</fullName>
    </submittedName>
</protein>
<sequence length="129" mass="14439">MLTMLQHRSRMEELQINGKKKKCVNCKGDHHALANKYPLRKKVIAEKSNIIIPEDPPSNAILNIMTKNTPANTTICNTTAPSEPSTSTNNIPFQTSTKAFENTLPSTTPSLRTCPYWKRFLAHIKGCKS</sequence>
<keyword evidence="2" id="KW-1185">Reference proteome</keyword>
<name>A0A5B7FWK7_PORTR</name>
<evidence type="ECO:0000313" key="2">
    <source>
        <dbReference type="Proteomes" id="UP000324222"/>
    </source>
</evidence>
<reference evidence="1 2" key="1">
    <citation type="submission" date="2019-05" db="EMBL/GenBank/DDBJ databases">
        <title>Another draft genome of Portunus trituberculatus and its Hox gene families provides insights of decapod evolution.</title>
        <authorList>
            <person name="Jeong J.-H."/>
            <person name="Song I."/>
            <person name="Kim S."/>
            <person name="Choi T."/>
            <person name="Kim D."/>
            <person name="Ryu S."/>
            <person name="Kim W."/>
        </authorList>
    </citation>
    <scope>NUCLEOTIDE SEQUENCE [LARGE SCALE GENOMIC DNA]</scope>
    <source>
        <tissue evidence="1">Muscle</tissue>
    </source>
</reference>
<gene>
    <name evidence="1" type="ORF">E2C01_044817</name>
</gene>
<organism evidence="1 2">
    <name type="scientific">Portunus trituberculatus</name>
    <name type="common">Swimming crab</name>
    <name type="synonym">Neptunus trituberculatus</name>
    <dbReference type="NCBI Taxonomy" id="210409"/>
    <lineage>
        <taxon>Eukaryota</taxon>
        <taxon>Metazoa</taxon>
        <taxon>Ecdysozoa</taxon>
        <taxon>Arthropoda</taxon>
        <taxon>Crustacea</taxon>
        <taxon>Multicrustacea</taxon>
        <taxon>Malacostraca</taxon>
        <taxon>Eumalacostraca</taxon>
        <taxon>Eucarida</taxon>
        <taxon>Decapoda</taxon>
        <taxon>Pleocyemata</taxon>
        <taxon>Brachyura</taxon>
        <taxon>Eubrachyura</taxon>
        <taxon>Portunoidea</taxon>
        <taxon>Portunidae</taxon>
        <taxon>Portuninae</taxon>
        <taxon>Portunus</taxon>
    </lineage>
</organism>
<dbReference type="AlphaFoldDB" id="A0A5B7FWK7"/>
<accession>A0A5B7FWK7</accession>
<dbReference type="Proteomes" id="UP000324222">
    <property type="component" value="Unassembled WGS sequence"/>
</dbReference>